<dbReference type="RefSeq" id="WP_217848958.1">
    <property type="nucleotide sequence ID" value="NZ_CP077073.1"/>
</dbReference>
<dbReference type="GO" id="GO:0016757">
    <property type="term" value="F:glycosyltransferase activity"/>
    <property type="evidence" value="ECO:0007669"/>
    <property type="project" value="UniProtKB-KW"/>
</dbReference>
<dbReference type="InterPro" id="IPR007577">
    <property type="entry name" value="GlycoTrfase_DXD_sugar-bd_CS"/>
</dbReference>
<dbReference type="EMBL" id="CP077073">
    <property type="protein sequence ID" value="QXH34390.1"/>
    <property type="molecule type" value="Genomic_DNA"/>
</dbReference>
<evidence type="ECO:0000259" key="1">
    <source>
        <dbReference type="Pfam" id="PF20178"/>
    </source>
</evidence>
<name>A0ABX8M8A5_9PSED</name>
<protein>
    <submittedName>
        <fullName evidence="2">Mannosyltransferase</fullName>
    </submittedName>
</protein>
<reference evidence="2" key="1">
    <citation type="journal article" date="2021" name="Microorganisms">
        <title>The Ever-Expanding Pseudomonas Genus: Description of 43 New Species and Partition of the Pseudomonas putida Group.</title>
        <authorList>
            <person name="Girard L."/>
            <person name="Lood C."/>
            <person name="Hofte M."/>
            <person name="Vandamme P."/>
            <person name="Rokni-Zadeh H."/>
            <person name="van Noort V."/>
            <person name="Lavigne R."/>
            <person name="De Mot R."/>
        </authorList>
    </citation>
    <scope>NUCLEOTIDE SEQUENCE</scope>
    <source>
        <strain evidence="2">COW39</strain>
    </source>
</reference>
<dbReference type="Proteomes" id="UP001047646">
    <property type="component" value="Chromosome"/>
</dbReference>
<evidence type="ECO:0000313" key="2">
    <source>
        <dbReference type="EMBL" id="QXH34390.1"/>
    </source>
</evidence>
<dbReference type="Pfam" id="PF20178">
    <property type="entry name" value="ToxA_N"/>
    <property type="match status" value="1"/>
</dbReference>
<evidence type="ECO:0000313" key="3">
    <source>
        <dbReference type="Proteomes" id="UP001047646"/>
    </source>
</evidence>
<keyword evidence="2" id="KW-0328">Glycosyltransferase</keyword>
<gene>
    <name evidence="2" type="ORF">KSS95_19880</name>
</gene>
<dbReference type="InterPro" id="IPR046673">
    <property type="entry name" value="ToxA_N"/>
</dbReference>
<accession>A0ABX8M8A5</accession>
<proteinExistence type="predicted"/>
<feature type="domain" description="Dermonecrotic toxin N-terminal" evidence="1">
    <location>
        <begin position="19"/>
        <end position="285"/>
    </location>
</feature>
<sequence length="891" mass="99477">MSSTLVNAAGKQFVRDHLKHIPQPYEQASIAMRAWLQEQGHDLDPDQTDVVTLRYHGNHAVIDQRLSLTQALLSDWQGESEVLVGIFTGHWAGRFPQGALTIVDRLPDIGTLNGALTYSVFNGLFRRTTPQRYDSTTLLSVDVEAMQKYISHLNFHTLFVSQLDAYWQQGTHSHAQSLQLSYLAACNKQVAQGSLSEAGRQMAWQAAGVMERVDNLQVRPLNVYGYAATDLIYIKRPTQPQVLLYLPGNAAPFHEFDTLSAMQDWFAQQCRDSAKRQRLRQYFKMSDAPDGFNFSGLDTALQGLAAYPQRYERGYESGFTYDGYWPAGEYVNYKADHYSPVLEGDLFTAITERQREHSLDDAHFSITTNAQVSKARWRGYLVTTLNLVAPLALVVPELIPLLAVGGIAQLGLGIDQIVNGKTAQDTPDGLENIGFGLLNATPFAALAAERVRMFFPGKSSRFIVRVNDRLGHPLGPTRPPRLEDYFSPPAPPVPSNQIIRLPTSRLDGTRGILAALSADGAERQAAEVLYDPENDAFRLKSQANEVNPPYYQITDGTADLHPVNLSARQVDDQMREATLEKLGVELELPLDMPPEDDNSPALALKKQVLSLWVGNKEIPAHLLSNIAANARMLKQAGYDFKLYLTQTDKALFNTNRAALQTLIDDGVLDLRPLEDEQFFKTFIDSANHAQYQHALTGEGANFSSACDVLRYPMLFDEGGIYMDIDDEVVHVADTVPPFVKLSITDLHTPKEGLILGAPMDNELMNMQCHYNTNAIGSHAQNPLLTQISEEMEFRYAQNTTFYDSKPAKGEPAFEHYVQELSRMTGPGLLNDVIAEYMPRLEFLRKVIKLESIPMTVRGYFTEPLAADIKLARERDLALTTVIKPGNEHSWS</sequence>
<organism evidence="2 3">
    <name type="scientific">Pseudomonas muyukensis</name>
    <dbReference type="NCBI Taxonomy" id="2842357"/>
    <lineage>
        <taxon>Bacteria</taxon>
        <taxon>Pseudomonadati</taxon>
        <taxon>Pseudomonadota</taxon>
        <taxon>Gammaproteobacteria</taxon>
        <taxon>Pseudomonadales</taxon>
        <taxon>Pseudomonadaceae</taxon>
        <taxon>Pseudomonas</taxon>
    </lineage>
</organism>
<keyword evidence="3" id="KW-1185">Reference proteome</keyword>
<keyword evidence="2" id="KW-0808">Transferase</keyword>
<dbReference type="Pfam" id="PF04488">
    <property type="entry name" value="Gly_transf_sug"/>
    <property type="match status" value="1"/>
</dbReference>